<evidence type="ECO:0000256" key="2">
    <source>
        <dbReference type="SAM" id="MobiDB-lite"/>
    </source>
</evidence>
<protein>
    <recommendedName>
        <fullName evidence="5">Tetratricopeptide repeat protein</fullName>
    </recommendedName>
</protein>
<dbReference type="RefSeq" id="WP_200350766.1">
    <property type="nucleotide sequence ID" value="NZ_BAABHZ010000009.1"/>
</dbReference>
<feature type="region of interest" description="Disordered" evidence="2">
    <location>
        <begin position="37"/>
        <end position="57"/>
    </location>
</feature>
<keyword evidence="4" id="KW-1185">Reference proteome</keyword>
<accession>A0A934R4C3</accession>
<evidence type="ECO:0000313" key="3">
    <source>
        <dbReference type="EMBL" id="MBK1815803.1"/>
    </source>
</evidence>
<evidence type="ECO:0000313" key="4">
    <source>
        <dbReference type="Proteomes" id="UP000600139"/>
    </source>
</evidence>
<evidence type="ECO:0000256" key="1">
    <source>
        <dbReference type="SAM" id="Coils"/>
    </source>
</evidence>
<comment type="caution">
    <text evidence="3">The sequence shown here is derived from an EMBL/GenBank/DDBJ whole genome shotgun (WGS) entry which is preliminary data.</text>
</comment>
<feature type="coiled-coil region" evidence="1">
    <location>
        <begin position="141"/>
        <end position="175"/>
    </location>
</feature>
<name>A0A934R4C3_9BACT</name>
<proteinExistence type="predicted"/>
<dbReference type="AlphaFoldDB" id="A0A934R4C3"/>
<sequence>MRELIVVYFLLSLCMAWGQTPPPQVVTDAPGVRALQPTAAKESTATSDVRRAAESETDPNTTILKYQAALREESKDYRAFLKDSLDQLKWVTGGVIVLGGVIFGLLNWKNSKEIRDQVNARFGDQVDKIVADKITKFDGDLNSYRVKLEDAFRQLTELKTAKEEITGQLAGLTERCADMAYILAYSFSALENDPNDPGWQNARRDCIVQLNELRCDLPHWRRVGILLGRLHKSFDDHESAVKVLTEVIDARNQRRLPPDEDHAALLFNRACYRNMQADIVDKAQSDKLKKEAWEDLKHAILLNPNDLQEASDDSDLETLWNENERRKDNLGKINKPFAPRASTGFLSRLSRLLFGAEKTQK</sequence>
<keyword evidence="1" id="KW-0175">Coiled coil</keyword>
<dbReference type="Proteomes" id="UP000600139">
    <property type="component" value="Unassembled WGS sequence"/>
</dbReference>
<organism evidence="3 4">
    <name type="scientific">Luteolibacter yonseiensis</name>
    <dbReference type="NCBI Taxonomy" id="1144680"/>
    <lineage>
        <taxon>Bacteria</taxon>
        <taxon>Pseudomonadati</taxon>
        <taxon>Verrucomicrobiota</taxon>
        <taxon>Verrucomicrobiia</taxon>
        <taxon>Verrucomicrobiales</taxon>
        <taxon>Verrucomicrobiaceae</taxon>
        <taxon>Luteolibacter</taxon>
    </lineage>
</organism>
<gene>
    <name evidence="3" type="ORF">JIN84_09255</name>
</gene>
<reference evidence="3" key="1">
    <citation type="submission" date="2021-01" db="EMBL/GenBank/DDBJ databases">
        <title>Modified the classification status of verrucomicrobia.</title>
        <authorList>
            <person name="Feng X."/>
        </authorList>
    </citation>
    <scope>NUCLEOTIDE SEQUENCE</scope>
    <source>
        <strain evidence="3">JCM 18052</strain>
    </source>
</reference>
<dbReference type="EMBL" id="JAENIK010000010">
    <property type="protein sequence ID" value="MBK1815803.1"/>
    <property type="molecule type" value="Genomic_DNA"/>
</dbReference>
<evidence type="ECO:0008006" key="5">
    <source>
        <dbReference type="Google" id="ProtNLM"/>
    </source>
</evidence>